<dbReference type="EMBL" id="FOSL01000007">
    <property type="protein sequence ID" value="SFK48407.1"/>
    <property type="molecule type" value="Genomic_DNA"/>
</dbReference>
<keyword evidence="1" id="KW-0472">Membrane</keyword>
<keyword evidence="3" id="KW-1185">Reference proteome</keyword>
<evidence type="ECO:0000256" key="1">
    <source>
        <dbReference type="SAM" id="Phobius"/>
    </source>
</evidence>
<gene>
    <name evidence="2" type="ORF">SAMN04488498_1072</name>
</gene>
<reference evidence="2 3" key="1">
    <citation type="submission" date="2016-10" db="EMBL/GenBank/DDBJ databases">
        <authorList>
            <person name="Varghese N."/>
            <person name="Submissions S."/>
        </authorList>
    </citation>
    <scope>NUCLEOTIDE SEQUENCE [LARGE SCALE GENOMIC DNA]</scope>
    <source>
        <strain evidence="2 3">DSM 21822</strain>
    </source>
</reference>
<accession>A0A1I3ZWY3</accession>
<dbReference type="AlphaFoldDB" id="A0A1I3ZWY3"/>
<evidence type="ECO:0000313" key="2">
    <source>
        <dbReference type="EMBL" id="SFK48407.1"/>
    </source>
</evidence>
<name>A0A1I3ZWY3_9HYPH</name>
<feature type="transmembrane region" description="Helical" evidence="1">
    <location>
        <begin position="196"/>
        <end position="219"/>
    </location>
</feature>
<keyword evidence="1" id="KW-0812">Transmembrane</keyword>
<sequence>MAEKRAMEAIQIRPKPAVSEQGAQNRQAFELLLKIEADTRRAETVGELVFLIANETLRLTRARQVFVFTAKGAKQRVEAVSAIGKIERDSPRLRWVENLIRNLAADAGLDEKREFALPAYCPPDDEEHKSFPYRFLLWQPFRLRDGQVFAGMLLAREVPWLEADVVVASRLAETYGHAWAALAGPRRLKRRISLKPLFAVGAVAAIAACFYPVPLTVLAPVEVTPIEPRIVAAPIDGVIDSIAVDPNASVEAGQLLLRMSDTALRNELAVAEQGLNVAEARLKQVTQGAVGDPKVRGDLAVARTSCRSPPRNATTPVIS</sequence>
<proteinExistence type="predicted"/>
<evidence type="ECO:0000313" key="3">
    <source>
        <dbReference type="Proteomes" id="UP000323300"/>
    </source>
</evidence>
<dbReference type="Proteomes" id="UP000323300">
    <property type="component" value="Unassembled WGS sequence"/>
</dbReference>
<dbReference type="Gene3D" id="2.40.50.100">
    <property type="match status" value="1"/>
</dbReference>
<protein>
    <submittedName>
        <fullName evidence="2">Biotin-lipoyl like</fullName>
    </submittedName>
</protein>
<keyword evidence="1" id="KW-1133">Transmembrane helix</keyword>
<organism evidence="2 3">
    <name type="scientific">Neomesorhizobium albiziae</name>
    <dbReference type="NCBI Taxonomy" id="335020"/>
    <lineage>
        <taxon>Bacteria</taxon>
        <taxon>Pseudomonadati</taxon>
        <taxon>Pseudomonadota</taxon>
        <taxon>Alphaproteobacteria</taxon>
        <taxon>Hyphomicrobiales</taxon>
        <taxon>Phyllobacteriaceae</taxon>
        <taxon>Neomesorhizobium</taxon>
    </lineage>
</organism>